<keyword evidence="2" id="KW-0378">Hydrolase</keyword>
<dbReference type="Proteomes" id="UP001516023">
    <property type="component" value="Unassembled WGS sequence"/>
</dbReference>
<dbReference type="EMBL" id="JABMIG020000085">
    <property type="protein sequence ID" value="KAL3793950.1"/>
    <property type="molecule type" value="Genomic_DNA"/>
</dbReference>
<dbReference type="PANTHER" id="PTHR33607">
    <property type="entry name" value="ENDONUCLEASE-1"/>
    <property type="match status" value="1"/>
</dbReference>
<dbReference type="GO" id="GO:0016787">
    <property type="term" value="F:hydrolase activity"/>
    <property type="evidence" value="ECO:0007669"/>
    <property type="project" value="UniProtKB-KW"/>
</dbReference>
<dbReference type="GO" id="GO:0004518">
    <property type="term" value="F:nuclease activity"/>
    <property type="evidence" value="ECO:0007669"/>
    <property type="project" value="UniProtKB-KW"/>
</dbReference>
<dbReference type="SUPFAM" id="SSF54060">
    <property type="entry name" value="His-Me finger endonucleases"/>
    <property type="match status" value="1"/>
</dbReference>
<accession>A0ABD3Q6Y2</accession>
<reference evidence="3 4" key="1">
    <citation type="journal article" date="2020" name="G3 (Bethesda)">
        <title>Improved Reference Genome for Cyclotella cryptica CCMP332, a Model for Cell Wall Morphogenesis, Salinity Adaptation, and Lipid Production in Diatoms (Bacillariophyta).</title>
        <authorList>
            <person name="Roberts W.R."/>
            <person name="Downey K.M."/>
            <person name="Ruck E.C."/>
            <person name="Traller J.C."/>
            <person name="Alverson A.J."/>
        </authorList>
    </citation>
    <scope>NUCLEOTIDE SEQUENCE [LARGE SCALE GENOMIC DNA]</scope>
    <source>
        <strain evidence="3 4">CCMP332</strain>
    </source>
</reference>
<keyword evidence="1" id="KW-0540">Nuclease</keyword>
<evidence type="ECO:0000313" key="3">
    <source>
        <dbReference type="EMBL" id="KAL3793950.1"/>
    </source>
</evidence>
<comment type="caution">
    <text evidence="3">The sequence shown here is derived from an EMBL/GenBank/DDBJ whole genome shotgun (WGS) entry which is preliminary data.</text>
</comment>
<gene>
    <name evidence="3" type="ORF">HJC23_009433</name>
</gene>
<organism evidence="3 4">
    <name type="scientific">Cyclotella cryptica</name>
    <dbReference type="NCBI Taxonomy" id="29204"/>
    <lineage>
        <taxon>Eukaryota</taxon>
        <taxon>Sar</taxon>
        <taxon>Stramenopiles</taxon>
        <taxon>Ochrophyta</taxon>
        <taxon>Bacillariophyta</taxon>
        <taxon>Coscinodiscophyceae</taxon>
        <taxon>Thalassiosirophycidae</taxon>
        <taxon>Stephanodiscales</taxon>
        <taxon>Stephanodiscaceae</taxon>
        <taxon>Cyclotella</taxon>
    </lineage>
</organism>
<proteinExistence type="predicted"/>
<sequence length="165" mass="18495">MSTTHRNELPYTSSTRPDVWDALINVDTDSTGQNVHLIYSNKYVPALPHDSGTCGYWNQEHLWPQSQGVSNSGMDNTDLHHLRPVNCNVNSAHVEKRGDIARAIFYMDLRYSGSEQNTLDLVVSDCPSSVPNGAGMGYLSQLLQRHLDDPVHQEEIDRNENVCSN</sequence>
<keyword evidence="4" id="KW-1185">Reference proteome</keyword>
<evidence type="ECO:0000256" key="2">
    <source>
        <dbReference type="ARBA" id="ARBA00022801"/>
    </source>
</evidence>
<dbReference type="AlphaFoldDB" id="A0ABD3Q6Y2"/>
<dbReference type="InterPro" id="IPR007346">
    <property type="entry name" value="Endonuclease-I"/>
</dbReference>
<evidence type="ECO:0000256" key="1">
    <source>
        <dbReference type="ARBA" id="ARBA00022722"/>
    </source>
</evidence>
<protein>
    <submittedName>
        <fullName evidence="3">Uncharacterized protein</fullName>
    </submittedName>
</protein>
<name>A0ABD3Q6Y2_9STRA</name>
<evidence type="ECO:0000313" key="4">
    <source>
        <dbReference type="Proteomes" id="UP001516023"/>
    </source>
</evidence>
<dbReference type="PANTHER" id="PTHR33607:SF2">
    <property type="entry name" value="ENDONUCLEASE-1"/>
    <property type="match status" value="1"/>
</dbReference>
<dbReference type="InterPro" id="IPR044925">
    <property type="entry name" value="His-Me_finger_sf"/>
</dbReference>
<dbReference type="Pfam" id="PF04231">
    <property type="entry name" value="Endonuclease_1"/>
    <property type="match status" value="2"/>
</dbReference>